<feature type="compositionally biased region" description="Low complexity" evidence="1">
    <location>
        <begin position="181"/>
        <end position="221"/>
    </location>
</feature>
<dbReference type="InterPro" id="IPR007730">
    <property type="entry name" value="SPOR-like_dom"/>
</dbReference>
<dbReference type="GO" id="GO:0009279">
    <property type="term" value="C:cell outer membrane"/>
    <property type="evidence" value="ECO:0007669"/>
    <property type="project" value="TreeGrafter"/>
</dbReference>
<dbReference type="PANTHER" id="PTHR34183:SF1">
    <property type="entry name" value="ENDOLYTIC PEPTIDOGLYCAN TRANSGLYCOSYLASE RLPA"/>
    <property type="match status" value="1"/>
</dbReference>
<dbReference type="AlphaFoldDB" id="A0A844ZQY7"/>
<feature type="compositionally biased region" description="Low complexity" evidence="1">
    <location>
        <begin position="229"/>
        <end position="245"/>
    </location>
</feature>
<dbReference type="Proteomes" id="UP000442714">
    <property type="component" value="Unassembled WGS sequence"/>
</dbReference>
<dbReference type="Pfam" id="PF05036">
    <property type="entry name" value="SPOR"/>
    <property type="match status" value="1"/>
</dbReference>
<sequence length="397" mass="40265">MLASCGRGGNDIAPIASAADSPAVTAANDASADYPVVLGEPYTVDGKLYTPLDTMNHDQVGYATVDGEGGAAISVAHKTLPLPSYVEITSLATGTTILARVDRRGPMTGSRVVGLSPGASQQLGVQDGGAVRLRRVNPPESDRASLRSGNAAPLRMETPKSLLAILAKKLPETGSVSLASAQRVPAPRPAEAPSSAPQAAASAAVAAATPRELPAVATPRAAPRPAPTAQPARVAAAPAPAPRQASFDKAFNVDRTANTNYPLMPLGTAARVASASVGGTNVARTPATATRAPVTIARAPAPVAQAAPRATPRPAPEAAQARPITASTQGKFVIQAAAFSSKANAERAANSLDGFIEKSGRFFRVRTGPFSNRGQAEAALAKVRAAGYNDARVFTAG</sequence>
<dbReference type="SUPFAM" id="SSF110997">
    <property type="entry name" value="Sporulation related repeat"/>
    <property type="match status" value="1"/>
</dbReference>
<dbReference type="OrthoDB" id="9779128at2"/>
<dbReference type="GO" id="GO:0042834">
    <property type="term" value="F:peptidoglycan binding"/>
    <property type="evidence" value="ECO:0007669"/>
    <property type="project" value="InterPro"/>
</dbReference>
<evidence type="ECO:0000259" key="2">
    <source>
        <dbReference type="PROSITE" id="PS51724"/>
    </source>
</evidence>
<dbReference type="Gene3D" id="3.30.70.1070">
    <property type="entry name" value="Sporulation related repeat"/>
    <property type="match status" value="1"/>
</dbReference>
<gene>
    <name evidence="3" type="ORF">GRI41_05495</name>
</gene>
<feature type="compositionally biased region" description="Low complexity" evidence="1">
    <location>
        <begin position="302"/>
        <end position="323"/>
    </location>
</feature>
<dbReference type="PANTHER" id="PTHR34183">
    <property type="entry name" value="ENDOLYTIC PEPTIDOGLYCAN TRANSGLYCOSYLASE RLPA"/>
    <property type="match status" value="1"/>
</dbReference>
<keyword evidence="4" id="KW-1185">Reference proteome</keyword>
<dbReference type="RefSeq" id="WP_160603741.1">
    <property type="nucleotide sequence ID" value="NZ_WTYX01000001.1"/>
</dbReference>
<proteinExistence type="predicted"/>
<organism evidence="3 4">
    <name type="scientific">Pontixanthobacter aquaemixtae</name>
    <dbReference type="NCBI Taxonomy" id="1958940"/>
    <lineage>
        <taxon>Bacteria</taxon>
        <taxon>Pseudomonadati</taxon>
        <taxon>Pseudomonadota</taxon>
        <taxon>Alphaproteobacteria</taxon>
        <taxon>Sphingomonadales</taxon>
        <taxon>Erythrobacteraceae</taxon>
        <taxon>Pontixanthobacter</taxon>
    </lineage>
</organism>
<feature type="region of interest" description="Disordered" evidence="1">
    <location>
        <begin position="302"/>
        <end position="324"/>
    </location>
</feature>
<reference evidence="3 4" key="1">
    <citation type="submission" date="2019-12" db="EMBL/GenBank/DDBJ databases">
        <title>Genomic-based taxomic classification of the family Erythrobacteraceae.</title>
        <authorList>
            <person name="Xu L."/>
        </authorList>
    </citation>
    <scope>NUCLEOTIDE SEQUENCE [LARGE SCALE GENOMIC DNA]</scope>
    <source>
        <strain evidence="3 4">KCTC 52763</strain>
    </source>
</reference>
<dbReference type="PROSITE" id="PS51724">
    <property type="entry name" value="SPOR"/>
    <property type="match status" value="1"/>
</dbReference>
<accession>A0A844ZQY7</accession>
<comment type="caution">
    <text evidence="3">The sequence shown here is derived from an EMBL/GenBank/DDBJ whole genome shotgun (WGS) entry which is preliminary data.</text>
</comment>
<dbReference type="EMBL" id="WTYX01000001">
    <property type="protein sequence ID" value="MXO90265.1"/>
    <property type="molecule type" value="Genomic_DNA"/>
</dbReference>
<name>A0A844ZQY7_9SPHN</name>
<dbReference type="CDD" id="cd22268">
    <property type="entry name" value="DPBB_RlpA-like"/>
    <property type="match status" value="1"/>
</dbReference>
<dbReference type="InterPro" id="IPR036908">
    <property type="entry name" value="RlpA-like_sf"/>
</dbReference>
<dbReference type="Gene3D" id="2.40.40.10">
    <property type="entry name" value="RlpA-like domain"/>
    <property type="match status" value="1"/>
</dbReference>
<feature type="domain" description="SPOR" evidence="2">
    <location>
        <begin position="326"/>
        <end position="396"/>
    </location>
</feature>
<evidence type="ECO:0000313" key="3">
    <source>
        <dbReference type="EMBL" id="MXO90265.1"/>
    </source>
</evidence>
<protein>
    <recommendedName>
        <fullName evidence="2">SPOR domain-containing protein</fullName>
    </recommendedName>
</protein>
<dbReference type="InterPro" id="IPR036680">
    <property type="entry name" value="SPOR-like_sf"/>
</dbReference>
<evidence type="ECO:0000256" key="1">
    <source>
        <dbReference type="SAM" id="MobiDB-lite"/>
    </source>
</evidence>
<feature type="region of interest" description="Disordered" evidence="1">
    <location>
        <begin position="178"/>
        <end position="248"/>
    </location>
</feature>
<evidence type="ECO:0000313" key="4">
    <source>
        <dbReference type="Proteomes" id="UP000442714"/>
    </source>
</evidence>